<dbReference type="PROSITE" id="PS51012">
    <property type="entry name" value="ABC_TM2"/>
    <property type="match status" value="1"/>
</dbReference>
<comment type="caution">
    <text evidence="8">The sequence shown here is derived from an EMBL/GenBank/DDBJ whole genome shotgun (WGS) entry which is preliminary data.</text>
</comment>
<feature type="transmembrane region" description="Helical" evidence="6">
    <location>
        <begin position="104"/>
        <end position="130"/>
    </location>
</feature>
<evidence type="ECO:0000313" key="9">
    <source>
        <dbReference type="Proteomes" id="UP001597286"/>
    </source>
</evidence>
<feature type="transmembrane region" description="Helical" evidence="6">
    <location>
        <begin position="59"/>
        <end position="83"/>
    </location>
</feature>
<evidence type="ECO:0000256" key="3">
    <source>
        <dbReference type="ARBA" id="ARBA00022989"/>
    </source>
</evidence>
<keyword evidence="6" id="KW-0813">Transport</keyword>
<reference evidence="9" key="1">
    <citation type="journal article" date="2019" name="Int. J. Syst. Evol. Microbiol.">
        <title>The Global Catalogue of Microorganisms (GCM) 10K type strain sequencing project: providing services to taxonomists for standard genome sequencing and annotation.</title>
        <authorList>
            <consortium name="The Broad Institute Genomics Platform"/>
            <consortium name="The Broad Institute Genome Sequencing Center for Infectious Disease"/>
            <person name="Wu L."/>
            <person name="Ma J."/>
        </authorList>
    </citation>
    <scope>NUCLEOTIDE SEQUENCE [LARGE SCALE GENOMIC DNA]</scope>
    <source>
        <strain evidence="9">DT72</strain>
    </source>
</reference>
<feature type="domain" description="ABC transmembrane type-2" evidence="7">
    <location>
        <begin position="29"/>
        <end position="254"/>
    </location>
</feature>
<evidence type="ECO:0000256" key="5">
    <source>
        <dbReference type="ARBA" id="ARBA00023251"/>
    </source>
</evidence>
<feature type="transmembrane region" description="Helical" evidence="6">
    <location>
        <begin position="142"/>
        <end position="166"/>
    </location>
</feature>
<evidence type="ECO:0000256" key="2">
    <source>
        <dbReference type="ARBA" id="ARBA00022692"/>
    </source>
</evidence>
<dbReference type="PIRSF" id="PIRSF006648">
    <property type="entry name" value="DrrB"/>
    <property type="match status" value="1"/>
</dbReference>
<proteinExistence type="inferred from homology"/>
<evidence type="ECO:0000313" key="8">
    <source>
        <dbReference type="EMBL" id="MFD1815533.1"/>
    </source>
</evidence>
<feature type="transmembrane region" description="Helical" evidence="6">
    <location>
        <begin position="173"/>
        <end position="193"/>
    </location>
</feature>
<keyword evidence="9" id="KW-1185">Reference proteome</keyword>
<dbReference type="PANTHER" id="PTHR43229">
    <property type="entry name" value="NODULATION PROTEIN J"/>
    <property type="match status" value="1"/>
</dbReference>
<keyword evidence="4 6" id="KW-0472">Membrane</keyword>
<feature type="transmembrane region" description="Helical" evidence="6">
    <location>
        <begin position="31"/>
        <end position="53"/>
    </location>
</feature>
<keyword evidence="5" id="KW-0046">Antibiotic resistance</keyword>
<comment type="subcellular location">
    <subcellularLocation>
        <location evidence="6">Cell membrane</location>
        <topology evidence="6">Multi-pass membrane protein</topology>
    </subcellularLocation>
    <subcellularLocation>
        <location evidence="1">Membrane</location>
        <topology evidence="1">Multi-pass membrane protein</topology>
    </subcellularLocation>
</comment>
<keyword evidence="6" id="KW-1003">Cell membrane</keyword>
<organism evidence="8 9">
    <name type="scientific">Rhodococcus gannanensis</name>
    <dbReference type="NCBI Taxonomy" id="1960308"/>
    <lineage>
        <taxon>Bacteria</taxon>
        <taxon>Bacillati</taxon>
        <taxon>Actinomycetota</taxon>
        <taxon>Actinomycetes</taxon>
        <taxon>Mycobacteriales</taxon>
        <taxon>Nocardiaceae</taxon>
        <taxon>Rhodococcus</taxon>
    </lineage>
</organism>
<gene>
    <name evidence="8" type="ORF">ACFSJG_25235</name>
</gene>
<keyword evidence="2 6" id="KW-0812">Transmembrane</keyword>
<dbReference type="InterPro" id="IPR013525">
    <property type="entry name" value="ABC2_TM"/>
</dbReference>
<protein>
    <recommendedName>
        <fullName evidence="6">Transport permease protein</fullName>
    </recommendedName>
</protein>
<dbReference type="RefSeq" id="WP_378487990.1">
    <property type="nucleotide sequence ID" value="NZ_JBHUFB010000021.1"/>
</dbReference>
<accession>A0ABW4PBM7</accession>
<dbReference type="EMBL" id="JBHUFB010000021">
    <property type="protein sequence ID" value="MFD1815533.1"/>
    <property type="molecule type" value="Genomic_DNA"/>
</dbReference>
<name>A0ABW4PBM7_9NOCA</name>
<evidence type="ECO:0000256" key="6">
    <source>
        <dbReference type="RuleBase" id="RU361157"/>
    </source>
</evidence>
<evidence type="ECO:0000259" key="7">
    <source>
        <dbReference type="PROSITE" id="PS51012"/>
    </source>
</evidence>
<dbReference type="PANTHER" id="PTHR43229:SF2">
    <property type="entry name" value="NODULATION PROTEIN J"/>
    <property type="match status" value="1"/>
</dbReference>
<evidence type="ECO:0000256" key="4">
    <source>
        <dbReference type="ARBA" id="ARBA00023136"/>
    </source>
</evidence>
<sequence length="257" mass="27454">MSTPTLPGTVADTTILLRRNLTHLLRSPDSVIMALALPIALMLLFVYVFGGAIDTGTDYLNYVVPGIILLCAAFGAATTAVSVCSDMTEGIVDRFRTLDIARSAFLTGHVLASVARNLITAALVIAVAVVMGFRPTADPVRWVATFALLALFLVALSYLSTALGLIARNPEAASGFTFVIMFVPYVSSAFVPAETMPTWLQGFAENQPVTPVIETVRGLLTGTEIGSNAWLAVAWCAGIAIVGFVWANVLYRRRLTR</sequence>
<dbReference type="InterPro" id="IPR000412">
    <property type="entry name" value="ABC_2_transport"/>
</dbReference>
<comment type="similarity">
    <text evidence="6">Belongs to the ABC-2 integral membrane protein family.</text>
</comment>
<dbReference type="InterPro" id="IPR047817">
    <property type="entry name" value="ABC2_TM_bact-type"/>
</dbReference>
<dbReference type="InterPro" id="IPR051784">
    <property type="entry name" value="Nod_factor_ABC_transporter"/>
</dbReference>
<dbReference type="Pfam" id="PF01061">
    <property type="entry name" value="ABC2_membrane"/>
    <property type="match status" value="1"/>
</dbReference>
<dbReference type="Proteomes" id="UP001597286">
    <property type="component" value="Unassembled WGS sequence"/>
</dbReference>
<evidence type="ECO:0000256" key="1">
    <source>
        <dbReference type="ARBA" id="ARBA00004141"/>
    </source>
</evidence>
<feature type="transmembrane region" description="Helical" evidence="6">
    <location>
        <begin position="229"/>
        <end position="251"/>
    </location>
</feature>
<keyword evidence="3 6" id="KW-1133">Transmembrane helix</keyword>